<name>A0A3E2GVS3_SCYLI</name>
<evidence type="ECO:0000313" key="2">
    <source>
        <dbReference type="EMBL" id="RFU25221.1"/>
    </source>
</evidence>
<dbReference type="Proteomes" id="UP000258309">
    <property type="component" value="Unassembled WGS sequence"/>
</dbReference>
<dbReference type="AlphaFoldDB" id="A0A3E2GVS3"/>
<feature type="non-terminal residue" evidence="2">
    <location>
        <position position="1"/>
    </location>
</feature>
<proteinExistence type="predicted"/>
<keyword evidence="3" id="KW-1185">Reference proteome</keyword>
<evidence type="ECO:0000256" key="1">
    <source>
        <dbReference type="SAM" id="MobiDB-lite"/>
    </source>
</evidence>
<reference evidence="2 3" key="1">
    <citation type="submission" date="2018-05" db="EMBL/GenBank/DDBJ databases">
        <title>Draft genome sequence of Scytalidium lignicola DSM 105466, a ubiquitous saprotrophic fungus.</title>
        <authorList>
            <person name="Buettner E."/>
            <person name="Gebauer A.M."/>
            <person name="Hofrichter M."/>
            <person name="Liers C."/>
            <person name="Kellner H."/>
        </authorList>
    </citation>
    <scope>NUCLEOTIDE SEQUENCE [LARGE SCALE GENOMIC DNA]</scope>
    <source>
        <strain evidence="2 3">DSM 105466</strain>
    </source>
</reference>
<sequence length="68" mass="7582">MAQSGETQITNLKNGHPQQGVEQELHAAKLEALKMDLEFKRELQAAQLGNLRELHAAELEKLALEGFD</sequence>
<comment type="caution">
    <text evidence="2">The sequence shown here is derived from an EMBL/GenBank/DDBJ whole genome shotgun (WGS) entry which is preliminary data.</text>
</comment>
<accession>A0A3E2GVS3</accession>
<gene>
    <name evidence="2" type="ORF">B7463_g11114</name>
</gene>
<organism evidence="2 3">
    <name type="scientific">Scytalidium lignicola</name>
    <name type="common">Hyphomycete</name>
    <dbReference type="NCBI Taxonomy" id="5539"/>
    <lineage>
        <taxon>Eukaryota</taxon>
        <taxon>Fungi</taxon>
        <taxon>Dikarya</taxon>
        <taxon>Ascomycota</taxon>
        <taxon>Pezizomycotina</taxon>
        <taxon>Leotiomycetes</taxon>
        <taxon>Leotiomycetes incertae sedis</taxon>
        <taxon>Scytalidium</taxon>
    </lineage>
</organism>
<feature type="region of interest" description="Disordered" evidence="1">
    <location>
        <begin position="1"/>
        <end position="21"/>
    </location>
</feature>
<protein>
    <submittedName>
        <fullName evidence="2">Uncharacterized protein</fullName>
    </submittedName>
</protein>
<dbReference type="EMBL" id="NCSJ02000351">
    <property type="protein sequence ID" value="RFU25221.1"/>
    <property type="molecule type" value="Genomic_DNA"/>
</dbReference>
<feature type="non-terminal residue" evidence="2">
    <location>
        <position position="68"/>
    </location>
</feature>
<evidence type="ECO:0000313" key="3">
    <source>
        <dbReference type="Proteomes" id="UP000258309"/>
    </source>
</evidence>